<dbReference type="PANTHER" id="PTHR11749">
    <property type="entry name" value="RIBULOSE-5-PHOSPHATE-3-EPIMERASE"/>
    <property type="match status" value="1"/>
</dbReference>
<evidence type="ECO:0000313" key="3">
    <source>
        <dbReference type="EMBL" id="SFO31235.1"/>
    </source>
</evidence>
<keyword evidence="1" id="KW-0479">Metal-binding</keyword>
<name>A0A1I5G5B3_9HYPH</name>
<dbReference type="RefSeq" id="WP_090071990.1">
    <property type="nucleotide sequence ID" value="NZ_FOVR01000004.1"/>
</dbReference>
<proteinExistence type="predicted"/>
<dbReference type="OrthoDB" id="5676666at2"/>
<evidence type="ECO:0000256" key="2">
    <source>
        <dbReference type="ARBA" id="ARBA00023235"/>
    </source>
</evidence>
<keyword evidence="2" id="KW-0413">Isomerase</keyword>
<dbReference type="InterPro" id="IPR000056">
    <property type="entry name" value="Ribul_P_3_epim-like"/>
</dbReference>
<organism evidence="3 4">
    <name type="scientific">Cohaesibacter marisflavi</name>
    <dbReference type="NCBI Taxonomy" id="655353"/>
    <lineage>
        <taxon>Bacteria</taxon>
        <taxon>Pseudomonadati</taxon>
        <taxon>Pseudomonadota</taxon>
        <taxon>Alphaproteobacteria</taxon>
        <taxon>Hyphomicrobiales</taxon>
        <taxon>Cohaesibacteraceae</taxon>
    </lineage>
</organism>
<gene>
    <name evidence="3" type="ORF">SAMN04488056_104363</name>
</gene>
<evidence type="ECO:0000313" key="4">
    <source>
        <dbReference type="Proteomes" id="UP000199236"/>
    </source>
</evidence>
<dbReference type="GO" id="GO:0046872">
    <property type="term" value="F:metal ion binding"/>
    <property type="evidence" value="ECO:0007669"/>
    <property type="project" value="UniProtKB-KW"/>
</dbReference>
<protein>
    <submittedName>
        <fullName evidence="3">Ribulose-phosphate 3-epimerase</fullName>
    </submittedName>
</protein>
<dbReference type="GO" id="GO:0016857">
    <property type="term" value="F:racemase and epimerase activity, acting on carbohydrates and derivatives"/>
    <property type="evidence" value="ECO:0007669"/>
    <property type="project" value="InterPro"/>
</dbReference>
<dbReference type="CDD" id="cd00429">
    <property type="entry name" value="RPE"/>
    <property type="match status" value="1"/>
</dbReference>
<dbReference type="Pfam" id="PF00834">
    <property type="entry name" value="Ribul_P_3_epim"/>
    <property type="match status" value="1"/>
</dbReference>
<dbReference type="SUPFAM" id="SSF51366">
    <property type="entry name" value="Ribulose-phoshate binding barrel"/>
    <property type="match status" value="1"/>
</dbReference>
<accession>A0A1I5G5B3</accession>
<reference evidence="3 4" key="1">
    <citation type="submission" date="2016-10" db="EMBL/GenBank/DDBJ databases">
        <authorList>
            <person name="de Groot N.N."/>
        </authorList>
    </citation>
    <scope>NUCLEOTIDE SEQUENCE [LARGE SCALE GENOMIC DNA]</scope>
    <source>
        <strain evidence="3 4">CGMCC 1.9157</strain>
    </source>
</reference>
<dbReference type="AlphaFoldDB" id="A0A1I5G5B3"/>
<keyword evidence="4" id="KW-1185">Reference proteome</keyword>
<dbReference type="InterPro" id="IPR013785">
    <property type="entry name" value="Aldolase_TIM"/>
</dbReference>
<dbReference type="Gene3D" id="3.20.20.70">
    <property type="entry name" value="Aldolase class I"/>
    <property type="match status" value="1"/>
</dbReference>
<dbReference type="STRING" id="655353.SAMN04488056_104363"/>
<dbReference type="InterPro" id="IPR011060">
    <property type="entry name" value="RibuloseP-bd_barrel"/>
</dbReference>
<sequence>MPDLSQQDLASRETLVQWLRTDGPHISVGLMAANPMAYGAAISELEEAGVSLLHFDIMDGVFCPQMTSGPGLVKASKTKMLKDVHLMVADPLAQIPAHLAAGADIVHVHAEGMTHLHRALVALDGPVAGCESGRKVVRSVALNPGTPVAILKPVLRLLEMVTLISVDPGWPGGAPDQVIADKIAELKAMAKEQGVDPLIAIDGGINASTFSIARDMGADIIVSGSATFKAGATLKLNLDAMTKG</sequence>
<dbReference type="GO" id="GO:0005975">
    <property type="term" value="P:carbohydrate metabolic process"/>
    <property type="evidence" value="ECO:0007669"/>
    <property type="project" value="InterPro"/>
</dbReference>
<evidence type="ECO:0000256" key="1">
    <source>
        <dbReference type="ARBA" id="ARBA00022723"/>
    </source>
</evidence>
<dbReference type="Proteomes" id="UP000199236">
    <property type="component" value="Unassembled WGS sequence"/>
</dbReference>
<dbReference type="EMBL" id="FOVR01000004">
    <property type="protein sequence ID" value="SFO31235.1"/>
    <property type="molecule type" value="Genomic_DNA"/>
</dbReference>